<evidence type="ECO:0000313" key="16">
    <source>
        <dbReference type="EMBL" id="KGH31370.1"/>
    </source>
</evidence>
<dbReference type="SUPFAM" id="SSF47384">
    <property type="entry name" value="Homodimeric domain of signal transducing histidine kinase"/>
    <property type="match status" value="1"/>
</dbReference>
<evidence type="ECO:0000256" key="8">
    <source>
        <dbReference type="ARBA" id="ARBA00022777"/>
    </source>
</evidence>
<comment type="subcellular location">
    <subcellularLocation>
        <location evidence="2">Membrane</location>
        <topology evidence="2">Multi-pass membrane protein</topology>
    </subcellularLocation>
</comment>
<dbReference type="InterPro" id="IPR036890">
    <property type="entry name" value="HATPase_C_sf"/>
</dbReference>
<dbReference type="AlphaFoldDB" id="A0A096H1R6"/>
<dbReference type="Proteomes" id="UP000029553">
    <property type="component" value="Unassembled WGS sequence"/>
</dbReference>
<dbReference type="SUPFAM" id="SSF55874">
    <property type="entry name" value="ATPase domain of HSP90 chaperone/DNA topoisomerase II/histidine kinase"/>
    <property type="match status" value="1"/>
</dbReference>
<dbReference type="GO" id="GO:0005524">
    <property type="term" value="F:ATP binding"/>
    <property type="evidence" value="ECO:0007669"/>
    <property type="project" value="UniProtKB-KW"/>
</dbReference>
<dbReference type="SMART" id="SM00387">
    <property type="entry name" value="HATPase_c"/>
    <property type="match status" value="1"/>
</dbReference>
<evidence type="ECO:0000256" key="1">
    <source>
        <dbReference type="ARBA" id="ARBA00000085"/>
    </source>
</evidence>
<evidence type="ECO:0000259" key="15">
    <source>
        <dbReference type="PROSITE" id="PS50885"/>
    </source>
</evidence>
<keyword evidence="11" id="KW-0902">Two-component regulatory system</keyword>
<accession>A0A096H1R6</accession>
<evidence type="ECO:0000256" key="4">
    <source>
        <dbReference type="ARBA" id="ARBA00022553"/>
    </source>
</evidence>
<dbReference type="InterPro" id="IPR003660">
    <property type="entry name" value="HAMP_dom"/>
</dbReference>
<dbReference type="Gene3D" id="3.30.565.10">
    <property type="entry name" value="Histidine kinase-like ATPase, C-terminal domain"/>
    <property type="match status" value="1"/>
</dbReference>
<dbReference type="InterPro" id="IPR004358">
    <property type="entry name" value="Sig_transdc_His_kin-like_C"/>
</dbReference>
<evidence type="ECO:0000256" key="11">
    <source>
        <dbReference type="ARBA" id="ARBA00023012"/>
    </source>
</evidence>
<dbReference type="CDD" id="cd00075">
    <property type="entry name" value="HATPase"/>
    <property type="match status" value="1"/>
</dbReference>
<dbReference type="Pfam" id="PF08521">
    <property type="entry name" value="2CSK_N"/>
    <property type="match status" value="1"/>
</dbReference>
<keyword evidence="6 13" id="KW-0812">Transmembrane</keyword>
<dbReference type="PANTHER" id="PTHR45436:SF14">
    <property type="entry name" value="SENSOR PROTEIN QSEC"/>
    <property type="match status" value="1"/>
</dbReference>
<dbReference type="EMBL" id="AWOR01000021">
    <property type="protein sequence ID" value="KGH31370.1"/>
    <property type="molecule type" value="Genomic_DNA"/>
</dbReference>
<feature type="transmembrane region" description="Helical" evidence="13">
    <location>
        <begin position="20"/>
        <end position="40"/>
    </location>
</feature>
<evidence type="ECO:0000256" key="13">
    <source>
        <dbReference type="SAM" id="Phobius"/>
    </source>
</evidence>
<dbReference type="PANTHER" id="PTHR45436">
    <property type="entry name" value="SENSOR HISTIDINE KINASE YKOH"/>
    <property type="match status" value="1"/>
</dbReference>
<dbReference type="SMART" id="SM00388">
    <property type="entry name" value="HisKA"/>
    <property type="match status" value="1"/>
</dbReference>
<evidence type="ECO:0000256" key="12">
    <source>
        <dbReference type="ARBA" id="ARBA00023136"/>
    </source>
</evidence>
<name>A0A096H1R6_COMTE</name>
<keyword evidence="8 16" id="KW-0418">Kinase</keyword>
<protein>
    <recommendedName>
        <fullName evidence="3">histidine kinase</fullName>
        <ecNumber evidence="3">2.7.13.3</ecNumber>
    </recommendedName>
</protein>
<feature type="domain" description="Histidine kinase" evidence="14">
    <location>
        <begin position="237"/>
        <end position="455"/>
    </location>
</feature>
<evidence type="ECO:0000313" key="17">
    <source>
        <dbReference type="Proteomes" id="UP000029553"/>
    </source>
</evidence>
<dbReference type="PROSITE" id="PS50109">
    <property type="entry name" value="HIS_KIN"/>
    <property type="match status" value="1"/>
</dbReference>
<sequence>MSNNQALKRLKLPGSLGGRLLLFIGVAILLVAVLQGAFAYRNALEQTDTLFDYQMQQTAFALRAGLPVDAKGRPQGTPPEDENNEFIVQVWTNEGLRIFESALGDALPQMAVLGFADVPARGTTYRVFSLQTRSQVIQIAQDMRVRQMLAREAAWRSLLPVVLLLPLLALAVWWVIRRSLTPVHRVRRELALRQPQDLAPVAEHDLPDEMRPLVEELNSLLQRVRQAFEAQQNFVADAAHELRSPLAALQLQLQLLRKATDSAERESAQARLAQGIERARRLVEQLLTLARQEARPQSEDAPLADLRVLVGQALADAAPAAQAKGLDMGLSEDPQQQSSFSVAADAEALAVLLRNLLDNAIKYVPAGGRVDVGWLQDEHGRALVVEDSGPGIAPAERQRVLQRFVRGQGAGGMAGGSGLGLAIAQSIAQSSGAQLWLDESPQLGGLRVRVLWPQS</sequence>
<dbReference type="Gene3D" id="1.10.287.130">
    <property type="match status" value="1"/>
</dbReference>
<keyword evidence="5" id="KW-0808">Transferase</keyword>
<organism evidence="16 17">
    <name type="scientific">Comamonas testosteroni</name>
    <name type="common">Pseudomonas testosteroni</name>
    <dbReference type="NCBI Taxonomy" id="285"/>
    <lineage>
        <taxon>Bacteria</taxon>
        <taxon>Pseudomonadati</taxon>
        <taxon>Pseudomonadota</taxon>
        <taxon>Betaproteobacteria</taxon>
        <taxon>Burkholderiales</taxon>
        <taxon>Comamonadaceae</taxon>
        <taxon>Comamonas</taxon>
    </lineage>
</organism>
<dbReference type="InterPro" id="IPR003594">
    <property type="entry name" value="HATPase_dom"/>
</dbReference>
<evidence type="ECO:0000256" key="3">
    <source>
        <dbReference type="ARBA" id="ARBA00012438"/>
    </source>
</evidence>
<evidence type="ECO:0000256" key="10">
    <source>
        <dbReference type="ARBA" id="ARBA00022989"/>
    </source>
</evidence>
<gene>
    <name evidence="16" type="ORF">P353_05750</name>
</gene>
<dbReference type="GO" id="GO:0005886">
    <property type="term" value="C:plasma membrane"/>
    <property type="evidence" value="ECO:0007669"/>
    <property type="project" value="TreeGrafter"/>
</dbReference>
<keyword evidence="10 13" id="KW-1133">Transmembrane helix</keyword>
<dbReference type="CDD" id="cd00082">
    <property type="entry name" value="HisKA"/>
    <property type="match status" value="1"/>
</dbReference>
<evidence type="ECO:0000256" key="9">
    <source>
        <dbReference type="ARBA" id="ARBA00022840"/>
    </source>
</evidence>
<comment type="catalytic activity">
    <reaction evidence="1">
        <text>ATP + protein L-histidine = ADP + protein N-phospho-L-histidine.</text>
        <dbReference type="EC" id="2.7.13.3"/>
    </reaction>
</comment>
<evidence type="ECO:0000256" key="7">
    <source>
        <dbReference type="ARBA" id="ARBA00022741"/>
    </source>
</evidence>
<evidence type="ECO:0000256" key="2">
    <source>
        <dbReference type="ARBA" id="ARBA00004141"/>
    </source>
</evidence>
<dbReference type="GO" id="GO:0000155">
    <property type="term" value="F:phosphorelay sensor kinase activity"/>
    <property type="evidence" value="ECO:0007669"/>
    <property type="project" value="InterPro"/>
</dbReference>
<dbReference type="InterPro" id="IPR003661">
    <property type="entry name" value="HisK_dim/P_dom"/>
</dbReference>
<evidence type="ECO:0000259" key="14">
    <source>
        <dbReference type="PROSITE" id="PS50109"/>
    </source>
</evidence>
<dbReference type="Pfam" id="PF00512">
    <property type="entry name" value="HisKA"/>
    <property type="match status" value="1"/>
</dbReference>
<keyword evidence="9" id="KW-0067">ATP-binding</keyword>
<dbReference type="PROSITE" id="PS50885">
    <property type="entry name" value="HAMP"/>
    <property type="match status" value="1"/>
</dbReference>
<dbReference type="InterPro" id="IPR050428">
    <property type="entry name" value="TCS_sensor_his_kinase"/>
</dbReference>
<keyword evidence="12 13" id="KW-0472">Membrane</keyword>
<keyword evidence="7" id="KW-0547">Nucleotide-binding</keyword>
<dbReference type="EC" id="2.7.13.3" evidence="3"/>
<comment type="caution">
    <text evidence="16">The sequence shown here is derived from an EMBL/GenBank/DDBJ whole genome shotgun (WGS) entry which is preliminary data.</text>
</comment>
<proteinExistence type="predicted"/>
<dbReference type="InterPro" id="IPR036097">
    <property type="entry name" value="HisK_dim/P_sf"/>
</dbReference>
<keyword evidence="4" id="KW-0597">Phosphoprotein</keyword>
<dbReference type="InterPro" id="IPR005467">
    <property type="entry name" value="His_kinase_dom"/>
</dbReference>
<evidence type="ECO:0000256" key="5">
    <source>
        <dbReference type="ARBA" id="ARBA00022679"/>
    </source>
</evidence>
<dbReference type="RefSeq" id="WP_034366419.1">
    <property type="nucleotide sequence ID" value="NZ_AWOR01000021.1"/>
</dbReference>
<reference evidence="16 17" key="1">
    <citation type="submission" date="2013-09" db="EMBL/GenBank/DDBJ databases">
        <title>High correlation between genotypes and phenotypes of environmental bacteria Comamonas testosteroni strains.</title>
        <authorList>
            <person name="Liu L."/>
            <person name="Zhu W."/>
            <person name="Xia X."/>
            <person name="Xu B."/>
            <person name="Luo M."/>
            <person name="Wang G."/>
        </authorList>
    </citation>
    <scope>NUCLEOTIDE SEQUENCE [LARGE SCALE GENOMIC DNA]</scope>
    <source>
        <strain evidence="16 17">JL40</strain>
    </source>
</reference>
<evidence type="ECO:0000256" key="6">
    <source>
        <dbReference type="ARBA" id="ARBA00022692"/>
    </source>
</evidence>
<dbReference type="PRINTS" id="PR00344">
    <property type="entry name" value="BCTRLSENSOR"/>
</dbReference>
<dbReference type="InterPro" id="IPR013727">
    <property type="entry name" value="2CSK_N"/>
</dbReference>
<feature type="domain" description="HAMP" evidence="15">
    <location>
        <begin position="177"/>
        <end position="229"/>
    </location>
</feature>
<dbReference type="Pfam" id="PF02518">
    <property type="entry name" value="HATPase_c"/>
    <property type="match status" value="1"/>
</dbReference>
<feature type="transmembrane region" description="Helical" evidence="13">
    <location>
        <begin position="153"/>
        <end position="176"/>
    </location>
</feature>